<keyword evidence="6" id="KW-0695">RNA-directed DNA polymerase</keyword>
<dbReference type="AlphaFoldDB" id="A0A438HGE9"/>
<dbReference type="SUPFAM" id="SSF53098">
    <property type="entry name" value="Ribonuclease H-like"/>
    <property type="match status" value="2"/>
</dbReference>
<feature type="domain" description="Reverse transcriptase RNase H-like" evidence="7">
    <location>
        <begin position="4"/>
        <end position="66"/>
    </location>
</feature>
<keyword evidence="4" id="KW-0255">Endonuclease</keyword>
<evidence type="ECO:0000256" key="5">
    <source>
        <dbReference type="ARBA" id="ARBA00022801"/>
    </source>
</evidence>
<dbReference type="SUPFAM" id="SSF56672">
    <property type="entry name" value="DNA/RNA polymerases"/>
    <property type="match status" value="1"/>
</dbReference>
<keyword evidence="2" id="KW-0548">Nucleotidyltransferase</keyword>
<dbReference type="Proteomes" id="UP000288805">
    <property type="component" value="Unassembled WGS sequence"/>
</dbReference>
<dbReference type="PANTHER" id="PTHR48475:SF1">
    <property type="entry name" value="RNASE H TYPE-1 DOMAIN-CONTAINING PROTEIN"/>
    <property type="match status" value="1"/>
</dbReference>
<keyword evidence="5" id="KW-0378">Hydrolase</keyword>
<name>A0A438HGE9_VITVI</name>
<organism evidence="8 9">
    <name type="scientific">Vitis vinifera</name>
    <name type="common">Grape</name>
    <dbReference type="NCBI Taxonomy" id="29760"/>
    <lineage>
        <taxon>Eukaryota</taxon>
        <taxon>Viridiplantae</taxon>
        <taxon>Streptophyta</taxon>
        <taxon>Embryophyta</taxon>
        <taxon>Tracheophyta</taxon>
        <taxon>Spermatophyta</taxon>
        <taxon>Magnoliopsida</taxon>
        <taxon>eudicotyledons</taxon>
        <taxon>Gunneridae</taxon>
        <taxon>Pentapetalae</taxon>
        <taxon>rosids</taxon>
        <taxon>Vitales</taxon>
        <taxon>Vitaceae</taxon>
        <taxon>Viteae</taxon>
        <taxon>Vitis</taxon>
    </lineage>
</organism>
<dbReference type="Pfam" id="PF17917">
    <property type="entry name" value="RT_RNaseH"/>
    <property type="match status" value="1"/>
</dbReference>
<evidence type="ECO:0000256" key="6">
    <source>
        <dbReference type="ARBA" id="ARBA00022918"/>
    </source>
</evidence>
<dbReference type="PANTHER" id="PTHR48475">
    <property type="entry name" value="RIBONUCLEASE H"/>
    <property type="match status" value="1"/>
</dbReference>
<evidence type="ECO:0000256" key="2">
    <source>
        <dbReference type="ARBA" id="ARBA00022695"/>
    </source>
</evidence>
<evidence type="ECO:0000256" key="3">
    <source>
        <dbReference type="ARBA" id="ARBA00022722"/>
    </source>
</evidence>
<accession>A0A438HGE9</accession>
<dbReference type="InterPro" id="IPR012337">
    <property type="entry name" value="RNaseH-like_sf"/>
</dbReference>
<comment type="caution">
    <text evidence="8">The sequence shown here is derived from an EMBL/GenBank/DDBJ whole genome shotgun (WGS) entry which is preliminary data.</text>
</comment>
<evidence type="ECO:0000256" key="1">
    <source>
        <dbReference type="ARBA" id="ARBA00022679"/>
    </source>
</evidence>
<proteinExistence type="predicted"/>
<dbReference type="EMBL" id="QGNW01000226">
    <property type="protein sequence ID" value="RVW83542.1"/>
    <property type="molecule type" value="Genomic_DNA"/>
</dbReference>
<dbReference type="InterPro" id="IPR043502">
    <property type="entry name" value="DNA/RNA_pol_sf"/>
</dbReference>
<evidence type="ECO:0000256" key="4">
    <source>
        <dbReference type="ARBA" id="ARBA00022759"/>
    </source>
</evidence>
<reference evidence="8 9" key="1">
    <citation type="journal article" date="2018" name="PLoS Genet.">
        <title>Population sequencing reveals clonal diversity and ancestral inbreeding in the grapevine cultivar Chardonnay.</title>
        <authorList>
            <person name="Roach M.J."/>
            <person name="Johnson D.L."/>
            <person name="Bohlmann J."/>
            <person name="van Vuuren H.J."/>
            <person name="Jones S.J."/>
            <person name="Pretorius I.S."/>
            <person name="Schmidt S.A."/>
            <person name="Borneman A.R."/>
        </authorList>
    </citation>
    <scope>NUCLEOTIDE SEQUENCE [LARGE SCALE GENOMIC DNA]</scope>
    <source>
        <strain evidence="9">cv. Chardonnay</strain>
        <tissue evidence="8">Leaf</tissue>
    </source>
</reference>
<evidence type="ECO:0000313" key="8">
    <source>
        <dbReference type="EMBL" id="RVW83542.1"/>
    </source>
</evidence>
<dbReference type="GO" id="GO:0004519">
    <property type="term" value="F:endonuclease activity"/>
    <property type="evidence" value="ECO:0007669"/>
    <property type="project" value="UniProtKB-KW"/>
</dbReference>
<dbReference type="InterPro" id="IPR036397">
    <property type="entry name" value="RNaseH_sf"/>
</dbReference>
<keyword evidence="3" id="KW-0540">Nuclease</keyword>
<sequence>MLDYETRNVMIERYCLALVWATRLLRHYMTEYSVHLISRLDPLRYLFNKPALVGRLMRWLILLTEFDIYYVTQKSIRWSIVVDHLASLLVFDGKAIDDDFLDEDVAAVTSLSGWHMYFDSAANHSGYGIGILLISLHGDHIHRFVRLAFSDRHPAINNIVKYKACILGLETALELKIRQIEVFGDSNMNQFTDALTTLVSMIDILTDATVRPLLIKSRSVPAYCCLIDDTELDDDLTESSSGHEFILIVIDYFTKWVEVALYMRLTSSGVASFIRSHIICRYGVPHELISDREVTKGLIRDPRWKFKPNWSGPYFIKELTPKGAAWLMDLDGNQFSELTNVDQLKRIMRLMMDDLLSPDFMIYHIFDVILGHIPFWTRFTDLHGVACLSPLVRYEIYRSSWSYVITPTYEIFMELCDHPHLRDAHRDDDLFAIFTMIPQWSLSRAIQLGPHFSALRCHNASPFERYILDMSATVFIAWPRDILFALRVTILVIFVEMSFQWSTMFSLAFKATMSSQPRCSESSFSTLAFLVISLVWRSEPLLPLGMHNYYPHFGVQSHFGISTFIAVVIVRRSKPWFGLAFKVITSSFHSAFKAIVHFPFGVQSHCSFFVWHSKPYFRFGVQSHRSSSIWNLESLLIFRLAFRAIVNPQFGVQGRIFISTSRAITFSVWCSKSLFILVRHSEPLHHSLRCSEPLPILASAFRATTSLIWCSEPHH</sequence>
<dbReference type="Gene3D" id="3.30.420.10">
    <property type="entry name" value="Ribonuclease H-like superfamily/Ribonuclease H"/>
    <property type="match status" value="2"/>
</dbReference>
<gene>
    <name evidence="8" type="ORF">CK203_054226</name>
</gene>
<dbReference type="GO" id="GO:0003676">
    <property type="term" value="F:nucleic acid binding"/>
    <property type="evidence" value="ECO:0007669"/>
    <property type="project" value="InterPro"/>
</dbReference>
<dbReference type="GO" id="GO:0003964">
    <property type="term" value="F:RNA-directed DNA polymerase activity"/>
    <property type="evidence" value="ECO:0007669"/>
    <property type="project" value="UniProtKB-KW"/>
</dbReference>
<dbReference type="InterPro" id="IPR041373">
    <property type="entry name" value="RT_RNaseH"/>
</dbReference>
<evidence type="ECO:0000313" key="9">
    <source>
        <dbReference type="Proteomes" id="UP000288805"/>
    </source>
</evidence>
<dbReference type="GO" id="GO:0016787">
    <property type="term" value="F:hydrolase activity"/>
    <property type="evidence" value="ECO:0007669"/>
    <property type="project" value="UniProtKB-KW"/>
</dbReference>
<keyword evidence="1" id="KW-0808">Transferase</keyword>
<evidence type="ECO:0000259" key="7">
    <source>
        <dbReference type="Pfam" id="PF17917"/>
    </source>
</evidence>
<protein>
    <recommendedName>
        <fullName evidence="7">Reverse transcriptase RNase H-like domain-containing protein</fullName>
    </recommendedName>
</protein>